<comment type="caution">
    <text evidence="2">The sequence shown here is derived from an EMBL/GenBank/DDBJ whole genome shotgun (WGS) entry which is preliminary data.</text>
</comment>
<dbReference type="EMBL" id="BMVN01000014">
    <property type="protein sequence ID" value="GHA33854.1"/>
    <property type="molecule type" value="Genomic_DNA"/>
</dbReference>
<feature type="domain" description="Methyltransferase FkbM" evidence="1">
    <location>
        <begin position="100"/>
        <end position="287"/>
    </location>
</feature>
<dbReference type="PANTHER" id="PTHR34203:SF15">
    <property type="entry name" value="SLL1173 PROTEIN"/>
    <property type="match status" value="1"/>
</dbReference>
<dbReference type="InterPro" id="IPR052514">
    <property type="entry name" value="SAM-dependent_MTase"/>
</dbReference>
<proteinExistence type="predicted"/>
<protein>
    <recommendedName>
        <fullName evidence="1">Methyltransferase FkbM domain-containing protein</fullName>
    </recommendedName>
</protein>
<reference evidence="3" key="1">
    <citation type="journal article" date="2019" name="Int. J. Syst. Evol. Microbiol.">
        <title>The Global Catalogue of Microorganisms (GCM) 10K type strain sequencing project: providing services to taxonomists for standard genome sequencing and annotation.</title>
        <authorList>
            <consortium name="The Broad Institute Genomics Platform"/>
            <consortium name="The Broad Institute Genome Sequencing Center for Infectious Disease"/>
            <person name="Wu L."/>
            <person name="Ma J."/>
        </authorList>
    </citation>
    <scope>NUCLEOTIDE SEQUENCE [LARGE SCALE GENOMIC DNA]</scope>
    <source>
        <strain evidence="3">JCM 4733</strain>
    </source>
</reference>
<organism evidence="2 3">
    <name type="scientific">Streptomyces canarius</name>
    <dbReference type="NCBI Taxonomy" id="285453"/>
    <lineage>
        <taxon>Bacteria</taxon>
        <taxon>Bacillati</taxon>
        <taxon>Actinomycetota</taxon>
        <taxon>Actinomycetes</taxon>
        <taxon>Kitasatosporales</taxon>
        <taxon>Streptomycetaceae</taxon>
        <taxon>Streptomyces</taxon>
    </lineage>
</organism>
<dbReference type="RefSeq" id="WP_189888386.1">
    <property type="nucleotide sequence ID" value="NZ_BMVN01000014.1"/>
</dbReference>
<keyword evidence="3" id="KW-1185">Reference proteome</keyword>
<dbReference type="Gene3D" id="3.40.50.150">
    <property type="entry name" value="Vaccinia Virus protein VP39"/>
    <property type="match status" value="1"/>
</dbReference>
<dbReference type="InterPro" id="IPR029063">
    <property type="entry name" value="SAM-dependent_MTases_sf"/>
</dbReference>
<sequence>MPNNSDVTTTDSTDATTRVHDLLLRFPGIARARVTRDASGDLRAEVLGWDAPASSPYVGPLAELDMHNPDEVQFLHDEIFVGESYLDGGIVLRQDAVVFDVGANIGAFALFVGARCPSAEVFAFEPVTDIHQQLRRNLERYGVRARMFEAGLSDRDREVTFNFYPDLSIMSCRSDYASLDTESELVKQYVQNARESGSTEREEHLARVESLVTRDFERSERRCRLRPLSAVLDETGVTRIDLLKIDVQRSELDVLLGIEDRHWPLVQQIVMEVHDEVGTPTEGRLRQTQSMLVEHGFKVSGSEVELLRGAGRYTVRGIRPEYAEDPRPVVARTGNARALRPQEIVSWLAERLPHDLVPRDITVVSELPSH</sequence>
<dbReference type="Proteomes" id="UP000653644">
    <property type="component" value="Unassembled WGS sequence"/>
</dbReference>
<evidence type="ECO:0000313" key="3">
    <source>
        <dbReference type="Proteomes" id="UP000653644"/>
    </source>
</evidence>
<evidence type="ECO:0000313" key="2">
    <source>
        <dbReference type="EMBL" id="GHA33854.1"/>
    </source>
</evidence>
<dbReference type="PANTHER" id="PTHR34203">
    <property type="entry name" value="METHYLTRANSFERASE, FKBM FAMILY PROTEIN"/>
    <property type="match status" value="1"/>
</dbReference>
<dbReference type="NCBIfam" id="TIGR01444">
    <property type="entry name" value="fkbM_fam"/>
    <property type="match status" value="1"/>
</dbReference>
<dbReference type="SUPFAM" id="SSF53335">
    <property type="entry name" value="S-adenosyl-L-methionine-dependent methyltransferases"/>
    <property type="match status" value="1"/>
</dbReference>
<accession>A0ABQ3CNT9</accession>
<name>A0ABQ3CNT9_9ACTN</name>
<gene>
    <name evidence="2" type="ORF">GCM10010345_42990</name>
</gene>
<evidence type="ECO:0000259" key="1">
    <source>
        <dbReference type="Pfam" id="PF05050"/>
    </source>
</evidence>
<dbReference type="Pfam" id="PF05050">
    <property type="entry name" value="Methyltransf_21"/>
    <property type="match status" value="1"/>
</dbReference>
<dbReference type="InterPro" id="IPR006342">
    <property type="entry name" value="FkbM_mtfrase"/>
</dbReference>